<dbReference type="PROSITE" id="PS50017">
    <property type="entry name" value="DEATH_DOMAIN"/>
    <property type="match status" value="1"/>
</dbReference>
<proteinExistence type="predicted"/>
<dbReference type="InterPro" id="IPR017281">
    <property type="entry name" value="Myelin_different_resp_MyD88"/>
</dbReference>
<dbReference type="GO" id="GO:0005886">
    <property type="term" value="C:plasma membrane"/>
    <property type="evidence" value="ECO:0007669"/>
    <property type="project" value="TreeGrafter"/>
</dbReference>
<dbReference type="Pfam" id="PF00531">
    <property type="entry name" value="Death"/>
    <property type="match status" value="1"/>
</dbReference>
<accession>A0A8S3XAP4</accession>
<dbReference type="PROSITE" id="PS50104">
    <property type="entry name" value="TIR"/>
    <property type="match status" value="1"/>
</dbReference>
<dbReference type="GO" id="GO:0002755">
    <property type="term" value="P:MyD88-dependent toll-like receptor signaling pathway"/>
    <property type="evidence" value="ECO:0007669"/>
    <property type="project" value="InterPro"/>
</dbReference>
<dbReference type="Proteomes" id="UP000691718">
    <property type="component" value="Unassembled WGS sequence"/>
</dbReference>
<comment type="caution">
    <text evidence="5">The sequence shown here is derived from an EMBL/GenBank/DDBJ whole genome shotgun (WGS) entry which is preliminary data.</text>
</comment>
<evidence type="ECO:0000313" key="6">
    <source>
        <dbReference type="Proteomes" id="UP000691718"/>
    </source>
</evidence>
<dbReference type="InterPro" id="IPR000488">
    <property type="entry name" value="Death_dom"/>
</dbReference>
<gene>
    <name evidence="5" type="ORF">PAPOLLO_LOCUS15553</name>
</gene>
<sequence>MDNDINLLDIPLSWLTNESRNLLSYLLNTRKILPSDTPEKLPRDWRGLASLVNISAEIAASINDYPDKTAKVLEIWTKLNQNTAKVGYLMQFLQYLDRYDIFDDLIELYRQGRLIARPNENHGSPSLEAPEDDRLITYDDKLSGEPQFYHAYVLYAREDKEFVDELLRRMRADGLKLCTEDDLLPGHATQYAPVSRLISERCQRIILVYSPEFLNSPANSFYTDYAQAVGIEKKQLKIIPLMYRDCQLPMQLTYYHKLYYSPPGHKAPYDFWQKLSHSLQLTNLPRLNSTSSSHSTFNISEVSSNSMFESRQNLNGYTTNKPPYLELPSIPTTKSISMSELDSCEIKKIPLDDSKSLSNVSQISTDVAEYGSLDVEGYESLDVDGYGSFDVEGYGSFDVEGYGSFDVERYGFIKFNEILGGMWIRISITQTDLLLQGVAVVADILIKELNHISKETSNVRRKKERKKRSIWTREWILRLEKLGASDNFLQEVRMEDKATYKNHLRLNGEQFDYLLQKVTSKIQRADTVMRAALPVKIKLQIAMHYFATGDSFPSKFQRAPYPSFCQKC</sequence>
<dbReference type="GO" id="GO:0034142">
    <property type="term" value="P:toll-like receptor 4 signaling pathway"/>
    <property type="evidence" value="ECO:0007669"/>
    <property type="project" value="TreeGrafter"/>
</dbReference>
<dbReference type="PANTHER" id="PTHR15079">
    <property type="entry name" value="MYD88"/>
    <property type="match status" value="1"/>
</dbReference>
<feature type="domain" description="Death" evidence="3">
    <location>
        <begin position="44"/>
        <end position="109"/>
    </location>
</feature>
<keyword evidence="2" id="KW-0963">Cytoplasm</keyword>
<name>A0A8S3XAP4_PARAO</name>
<evidence type="ECO:0000259" key="4">
    <source>
        <dbReference type="PROSITE" id="PS50104"/>
    </source>
</evidence>
<comment type="subcellular location">
    <subcellularLocation>
        <location evidence="1">Cytoplasm</location>
    </subcellularLocation>
</comment>
<dbReference type="GO" id="GO:0035325">
    <property type="term" value="F:Toll-like receptor binding"/>
    <property type="evidence" value="ECO:0007669"/>
    <property type="project" value="TreeGrafter"/>
</dbReference>
<dbReference type="PANTHER" id="PTHR15079:SF3">
    <property type="entry name" value="MYELOID DIFFERENTIATION PRIMARY RESPONSE PROTEIN MYD88"/>
    <property type="match status" value="1"/>
</dbReference>
<dbReference type="InterPro" id="IPR000157">
    <property type="entry name" value="TIR_dom"/>
</dbReference>
<dbReference type="GO" id="GO:0050830">
    <property type="term" value="P:defense response to Gram-positive bacterium"/>
    <property type="evidence" value="ECO:0007669"/>
    <property type="project" value="TreeGrafter"/>
</dbReference>
<dbReference type="GO" id="GO:0008063">
    <property type="term" value="P:Toll signaling pathway"/>
    <property type="evidence" value="ECO:0007669"/>
    <property type="project" value="TreeGrafter"/>
</dbReference>
<feature type="domain" description="TIR" evidence="4">
    <location>
        <begin position="147"/>
        <end position="279"/>
    </location>
</feature>
<dbReference type="Pfam" id="PF13676">
    <property type="entry name" value="TIR_2"/>
    <property type="match status" value="1"/>
</dbReference>
<evidence type="ECO:0000256" key="2">
    <source>
        <dbReference type="ARBA" id="ARBA00022490"/>
    </source>
</evidence>
<dbReference type="GO" id="GO:0070976">
    <property type="term" value="F:TIR domain binding"/>
    <property type="evidence" value="ECO:0007669"/>
    <property type="project" value="InterPro"/>
</dbReference>
<evidence type="ECO:0000259" key="3">
    <source>
        <dbReference type="PROSITE" id="PS50017"/>
    </source>
</evidence>
<dbReference type="GO" id="GO:0045087">
    <property type="term" value="P:innate immune response"/>
    <property type="evidence" value="ECO:0007669"/>
    <property type="project" value="TreeGrafter"/>
</dbReference>
<evidence type="ECO:0000313" key="5">
    <source>
        <dbReference type="EMBL" id="CAG5011238.1"/>
    </source>
</evidence>
<evidence type="ECO:0000256" key="1">
    <source>
        <dbReference type="ARBA" id="ARBA00004496"/>
    </source>
</evidence>
<dbReference type="GO" id="GO:0005737">
    <property type="term" value="C:cytoplasm"/>
    <property type="evidence" value="ECO:0007669"/>
    <property type="project" value="UniProtKB-SubCell"/>
</dbReference>
<reference evidence="5" key="1">
    <citation type="submission" date="2021-04" db="EMBL/GenBank/DDBJ databases">
        <authorList>
            <person name="Tunstrom K."/>
        </authorList>
    </citation>
    <scope>NUCLEOTIDE SEQUENCE</scope>
</reference>
<protein>
    <submittedName>
        <fullName evidence="5">(apollo) hypothetical protein</fullName>
    </submittedName>
</protein>
<dbReference type="OrthoDB" id="10037120at2759"/>
<organism evidence="5 6">
    <name type="scientific">Parnassius apollo</name>
    <name type="common">Apollo butterfly</name>
    <name type="synonym">Papilio apollo</name>
    <dbReference type="NCBI Taxonomy" id="110799"/>
    <lineage>
        <taxon>Eukaryota</taxon>
        <taxon>Metazoa</taxon>
        <taxon>Ecdysozoa</taxon>
        <taxon>Arthropoda</taxon>
        <taxon>Hexapoda</taxon>
        <taxon>Insecta</taxon>
        <taxon>Pterygota</taxon>
        <taxon>Neoptera</taxon>
        <taxon>Endopterygota</taxon>
        <taxon>Lepidoptera</taxon>
        <taxon>Glossata</taxon>
        <taxon>Ditrysia</taxon>
        <taxon>Papilionoidea</taxon>
        <taxon>Papilionidae</taxon>
        <taxon>Parnassiinae</taxon>
        <taxon>Parnassini</taxon>
        <taxon>Parnassius</taxon>
        <taxon>Parnassius</taxon>
    </lineage>
</organism>
<dbReference type="GO" id="GO:0043123">
    <property type="term" value="P:positive regulation of canonical NF-kappaB signal transduction"/>
    <property type="evidence" value="ECO:0007669"/>
    <property type="project" value="InterPro"/>
</dbReference>
<keyword evidence="6" id="KW-1185">Reference proteome</keyword>
<dbReference type="EMBL" id="CAJQZP010001037">
    <property type="protein sequence ID" value="CAG5011238.1"/>
    <property type="molecule type" value="Genomic_DNA"/>
</dbReference>
<dbReference type="AlphaFoldDB" id="A0A8S3XAP4"/>